<dbReference type="PANTHER" id="PTHR31151:SF0">
    <property type="entry name" value="PROLINE-TRNA LIGASE (DUF1680)"/>
    <property type="match status" value="1"/>
</dbReference>
<dbReference type="Pfam" id="PF07944">
    <property type="entry name" value="Beta-AFase-like_GH127_cat"/>
    <property type="match status" value="1"/>
</dbReference>
<name>A0A850CCN9_9ACTN</name>
<dbReference type="AlphaFoldDB" id="A0A850CCN9"/>
<dbReference type="PROSITE" id="PS51318">
    <property type="entry name" value="TAT"/>
    <property type="match status" value="1"/>
</dbReference>
<evidence type="ECO:0000256" key="1">
    <source>
        <dbReference type="SAM" id="SignalP"/>
    </source>
</evidence>
<sequence>MPSSPLSRRRLFQAAGAAAVATAVAAPGTAHAAVAPVRTDIGNLTQPFALGRVKLNSGRWLDNQNRTLSYLRDVDVNRLLYNFRANHGLSTGGAAANGGWDAPDFPFRTHMQGHFLTAWA</sequence>
<dbReference type="InterPro" id="IPR006311">
    <property type="entry name" value="TAT_signal"/>
</dbReference>
<evidence type="ECO:0000313" key="4">
    <source>
        <dbReference type="Proteomes" id="UP000574690"/>
    </source>
</evidence>
<feature type="signal peptide" evidence="1">
    <location>
        <begin position="1"/>
        <end position="32"/>
    </location>
</feature>
<reference evidence="3 4" key="1">
    <citation type="submission" date="2020-05" db="EMBL/GenBank/DDBJ databases">
        <title>DNA-SIP metagenomic assembled genomes.</title>
        <authorList>
            <person name="Yu J."/>
        </authorList>
    </citation>
    <scope>NUCLEOTIDE SEQUENCE [LARGE SCALE GENOMIC DNA]</scope>
    <source>
        <strain evidence="3">Bin5.27</strain>
    </source>
</reference>
<feature type="chain" id="PRO_5032365649" description="Non-reducing end beta-L-arabinofuranosidase-like GH127 catalytic domain-containing protein" evidence="1">
    <location>
        <begin position="33"/>
        <end position="120"/>
    </location>
</feature>
<organism evidence="3 4">
    <name type="scientific">Glycomyces artemisiae</name>
    <dbReference type="NCBI Taxonomy" id="1076443"/>
    <lineage>
        <taxon>Bacteria</taxon>
        <taxon>Bacillati</taxon>
        <taxon>Actinomycetota</taxon>
        <taxon>Actinomycetes</taxon>
        <taxon>Glycomycetales</taxon>
        <taxon>Glycomycetaceae</taxon>
        <taxon>Glycomyces</taxon>
    </lineage>
</organism>
<feature type="domain" description="Non-reducing end beta-L-arabinofuranosidase-like GH127 catalytic" evidence="2">
    <location>
        <begin position="53"/>
        <end position="120"/>
    </location>
</feature>
<evidence type="ECO:0000259" key="2">
    <source>
        <dbReference type="Pfam" id="PF07944"/>
    </source>
</evidence>
<dbReference type="Proteomes" id="UP000574690">
    <property type="component" value="Unassembled WGS sequence"/>
</dbReference>
<accession>A0A850CCN9</accession>
<dbReference type="EMBL" id="JABFXE010000615">
    <property type="protein sequence ID" value="NUQ89717.1"/>
    <property type="molecule type" value="Genomic_DNA"/>
</dbReference>
<comment type="caution">
    <text evidence="3">The sequence shown here is derived from an EMBL/GenBank/DDBJ whole genome shotgun (WGS) entry which is preliminary data.</text>
</comment>
<proteinExistence type="predicted"/>
<feature type="non-terminal residue" evidence="3">
    <location>
        <position position="120"/>
    </location>
</feature>
<evidence type="ECO:0000313" key="3">
    <source>
        <dbReference type="EMBL" id="NUQ89717.1"/>
    </source>
</evidence>
<keyword evidence="1" id="KW-0732">Signal</keyword>
<protein>
    <recommendedName>
        <fullName evidence="2">Non-reducing end beta-L-arabinofuranosidase-like GH127 catalytic domain-containing protein</fullName>
    </recommendedName>
</protein>
<dbReference type="PANTHER" id="PTHR31151">
    <property type="entry name" value="PROLINE-TRNA LIGASE (DUF1680)"/>
    <property type="match status" value="1"/>
</dbReference>
<gene>
    <name evidence="3" type="ORF">HOQ43_14815</name>
</gene>
<dbReference type="InterPro" id="IPR012878">
    <property type="entry name" value="Beta-AFase-like_GH127_cat"/>
</dbReference>